<keyword evidence="1" id="KW-0472">Membrane</keyword>
<accession>A0A226E468</accession>
<feature type="transmembrane region" description="Helical" evidence="1">
    <location>
        <begin position="77"/>
        <end position="94"/>
    </location>
</feature>
<dbReference type="Proteomes" id="UP000198287">
    <property type="component" value="Unassembled WGS sequence"/>
</dbReference>
<keyword evidence="1" id="KW-0812">Transmembrane</keyword>
<reference evidence="2 3" key="1">
    <citation type="submission" date="2015-12" db="EMBL/GenBank/DDBJ databases">
        <title>The genome of Folsomia candida.</title>
        <authorList>
            <person name="Faddeeva A."/>
            <person name="Derks M.F."/>
            <person name="Anvar Y."/>
            <person name="Smit S."/>
            <person name="Van Straalen N."/>
            <person name="Roelofs D."/>
        </authorList>
    </citation>
    <scope>NUCLEOTIDE SEQUENCE [LARGE SCALE GENOMIC DNA]</scope>
    <source>
        <strain evidence="2 3">VU population</strain>
        <tissue evidence="2">Whole body</tissue>
    </source>
</reference>
<evidence type="ECO:0000313" key="3">
    <source>
        <dbReference type="Proteomes" id="UP000198287"/>
    </source>
</evidence>
<name>A0A226E468_FOLCA</name>
<feature type="transmembrane region" description="Helical" evidence="1">
    <location>
        <begin position="45"/>
        <end position="65"/>
    </location>
</feature>
<keyword evidence="3" id="KW-1185">Reference proteome</keyword>
<dbReference type="AlphaFoldDB" id="A0A226E468"/>
<sequence>MTFKVSTNLISYSLHLGEKYRCLPVKWDTVQRKVVPITAKKRMNLIFVLFLHFLMSLGRLASIRVHSSSDTVGQLEATFGALVYITMFLIRFDVPFDQAQLQLVNLLIVASRKQKSCKFSDGFL</sequence>
<evidence type="ECO:0000256" key="1">
    <source>
        <dbReference type="SAM" id="Phobius"/>
    </source>
</evidence>
<dbReference type="EMBL" id="LNIX01000008">
    <property type="protein sequence ID" value="OXA51286.1"/>
    <property type="molecule type" value="Genomic_DNA"/>
</dbReference>
<protein>
    <submittedName>
        <fullName evidence="2">Uncharacterized protein</fullName>
    </submittedName>
</protein>
<comment type="caution">
    <text evidence="2">The sequence shown here is derived from an EMBL/GenBank/DDBJ whole genome shotgun (WGS) entry which is preliminary data.</text>
</comment>
<proteinExistence type="predicted"/>
<organism evidence="2 3">
    <name type="scientific">Folsomia candida</name>
    <name type="common">Springtail</name>
    <dbReference type="NCBI Taxonomy" id="158441"/>
    <lineage>
        <taxon>Eukaryota</taxon>
        <taxon>Metazoa</taxon>
        <taxon>Ecdysozoa</taxon>
        <taxon>Arthropoda</taxon>
        <taxon>Hexapoda</taxon>
        <taxon>Collembola</taxon>
        <taxon>Entomobryomorpha</taxon>
        <taxon>Isotomoidea</taxon>
        <taxon>Isotomidae</taxon>
        <taxon>Proisotominae</taxon>
        <taxon>Folsomia</taxon>
    </lineage>
</organism>
<gene>
    <name evidence="2" type="ORF">Fcan01_14339</name>
</gene>
<keyword evidence="1" id="KW-1133">Transmembrane helix</keyword>
<evidence type="ECO:0000313" key="2">
    <source>
        <dbReference type="EMBL" id="OXA51286.1"/>
    </source>
</evidence>